<protein>
    <recommendedName>
        <fullName evidence="5">Cystatin domain-containing protein</fullName>
    </recommendedName>
</protein>
<evidence type="ECO:0000313" key="7">
    <source>
        <dbReference type="Proteomes" id="UP001318860"/>
    </source>
</evidence>
<feature type="domain" description="Cystatin" evidence="5">
    <location>
        <begin position="43"/>
        <end position="98"/>
    </location>
</feature>
<dbReference type="PANTHER" id="PTHR47364:SF19">
    <property type="entry name" value="CYSTEINE PROTEINASE INHIBITOR 1-LIKE"/>
    <property type="match status" value="1"/>
</dbReference>
<feature type="compositionally biased region" description="Basic and acidic residues" evidence="3">
    <location>
        <begin position="109"/>
        <end position="118"/>
    </location>
</feature>
<reference evidence="6 7" key="1">
    <citation type="journal article" date="2021" name="Comput. Struct. Biotechnol. J.">
        <title>De novo genome assembly of the potent medicinal plant Rehmannia glutinosa using nanopore technology.</title>
        <authorList>
            <person name="Ma L."/>
            <person name="Dong C."/>
            <person name="Song C."/>
            <person name="Wang X."/>
            <person name="Zheng X."/>
            <person name="Niu Y."/>
            <person name="Chen S."/>
            <person name="Feng W."/>
        </authorList>
    </citation>
    <scope>NUCLEOTIDE SEQUENCE [LARGE SCALE GENOMIC DNA]</scope>
    <source>
        <strain evidence="6">DH-2019</strain>
    </source>
</reference>
<dbReference type="EMBL" id="JABTTQ020000005">
    <property type="protein sequence ID" value="KAK6154605.1"/>
    <property type="molecule type" value="Genomic_DNA"/>
</dbReference>
<sequence>MALKSCSLPLAILTIMVALVSIQASAAVLGGRKEIIVGDYKPIKNLTDPWVVEIARFAVAVQNHSSNSTNTLEFVSIVKGYIQVSEDLNDVSAKDGNGNGRAGTNLAKSETRPTKKNLDLGPTRSSPHIGP</sequence>
<proteinExistence type="predicted"/>
<keyword evidence="2" id="KW-0789">Thiol protease inhibitor</keyword>
<dbReference type="InterPro" id="IPR000010">
    <property type="entry name" value="Cystatin_dom"/>
</dbReference>
<evidence type="ECO:0000256" key="3">
    <source>
        <dbReference type="SAM" id="MobiDB-lite"/>
    </source>
</evidence>
<dbReference type="Pfam" id="PF16845">
    <property type="entry name" value="SQAPI"/>
    <property type="match status" value="1"/>
</dbReference>
<evidence type="ECO:0000256" key="1">
    <source>
        <dbReference type="ARBA" id="ARBA00022690"/>
    </source>
</evidence>
<feature type="chain" id="PRO_5045357815" description="Cystatin domain-containing protein" evidence="4">
    <location>
        <begin position="28"/>
        <end position="131"/>
    </location>
</feature>
<dbReference type="PANTHER" id="PTHR47364">
    <property type="entry name" value="CYSTEINE PROTEINASE INHIBITOR 5"/>
    <property type="match status" value="1"/>
</dbReference>
<evidence type="ECO:0000313" key="6">
    <source>
        <dbReference type="EMBL" id="KAK6154605.1"/>
    </source>
</evidence>
<comment type="caution">
    <text evidence="6">The sequence shown here is derived from an EMBL/GenBank/DDBJ whole genome shotgun (WGS) entry which is preliminary data.</text>
</comment>
<dbReference type="InterPro" id="IPR046350">
    <property type="entry name" value="Cystatin_sf"/>
</dbReference>
<dbReference type="Proteomes" id="UP001318860">
    <property type="component" value="Unassembled WGS sequence"/>
</dbReference>
<accession>A0ABR0X8C1</accession>
<dbReference type="Gene3D" id="3.10.450.10">
    <property type="match status" value="1"/>
</dbReference>
<dbReference type="SUPFAM" id="SSF54403">
    <property type="entry name" value="Cystatin/monellin"/>
    <property type="match status" value="1"/>
</dbReference>
<evidence type="ECO:0000256" key="2">
    <source>
        <dbReference type="ARBA" id="ARBA00022704"/>
    </source>
</evidence>
<name>A0ABR0X8C1_REHGL</name>
<feature type="signal peptide" evidence="4">
    <location>
        <begin position="1"/>
        <end position="27"/>
    </location>
</feature>
<gene>
    <name evidence="6" type="ORF">DH2020_008853</name>
</gene>
<keyword evidence="4" id="KW-0732">Signal</keyword>
<feature type="region of interest" description="Disordered" evidence="3">
    <location>
        <begin position="90"/>
        <end position="131"/>
    </location>
</feature>
<keyword evidence="7" id="KW-1185">Reference proteome</keyword>
<organism evidence="6 7">
    <name type="scientific">Rehmannia glutinosa</name>
    <name type="common">Chinese foxglove</name>
    <dbReference type="NCBI Taxonomy" id="99300"/>
    <lineage>
        <taxon>Eukaryota</taxon>
        <taxon>Viridiplantae</taxon>
        <taxon>Streptophyta</taxon>
        <taxon>Embryophyta</taxon>
        <taxon>Tracheophyta</taxon>
        <taxon>Spermatophyta</taxon>
        <taxon>Magnoliopsida</taxon>
        <taxon>eudicotyledons</taxon>
        <taxon>Gunneridae</taxon>
        <taxon>Pentapetalae</taxon>
        <taxon>asterids</taxon>
        <taxon>lamiids</taxon>
        <taxon>Lamiales</taxon>
        <taxon>Orobanchaceae</taxon>
        <taxon>Rehmannieae</taxon>
        <taxon>Rehmannia</taxon>
    </lineage>
</organism>
<keyword evidence="1" id="KW-0646">Protease inhibitor</keyword>
<evidence type="ECO:0000256" key="4">
    <source>
        <dbReference type="SAM" id="SignalP"/>
    </source>
</evidence>
<evidence type="ECO:0000259" key="5">
    <source>
        <dbReference type="Pfam" id="PF16845"/>
    </source>
</evidence>